<dbReference type="EMBL" id="FRFD01000007">
    <property type="protein sequence ID" value="SHO50129.1"/>
    <property type="molecule type" value="Genomic_DNA"/>
</dbReference>
<evidence type="ECO:0000313" key="2">
    <source>
        <dbReference type="Proteomes" id="UP000184612"/>
    </source>
</evidence>
<keyword evidence="2" id="KW-1185">Reference proteome</keyword>
<gene>
    <name evidence="1" type="ORF">SAMN02745217_02598</name>
</gene>
<sequence length="67" mass="7705">MHNSNDLKVNGSGVRDVTAEKAIRKADHHPYEVTEMLEMLRKIADLWGYEIEGRVAFKNKKTGITYK</sequence>
<dbReference type="AlphaFoldDB" id="A0A1M7YC32"/>
<evidence type="ECO:0000313" key="1">
    <source>
        <dbReference type="EMBL" id="SHO50129.1"/>
    </source>
</evidence>
<protein>
    <submittedName>
        <fullName evidence="1">Uncharacterized protein</fullName>
    </submittedName>
</protein>
<dbReference type="STRING" id="1121345.SAMN02745217_02598"/>
<name>A0A1M7YC32_9FIRM</name>
<reference evidence="1 2" key="1">
    <citation type="submission" date="2016-12" db="EMBL/GenBank/DDBJ databases">
        <authorList>
            <person name="Song W.-J."/>
            <person name="Kurnit D.M."/>
        </authorList>
    </citation>
    <scope>NUCLEOTIDE SEQUENCE [LARGE SCALE GENOMIC DNA]</scope>
    <source>
        <strain evidence="1 2">DSM 12503</strain>
    </source>
</reference>
<organism evidence="1 2">
    <name type="scientific">Anaerocolumna xylanovorans DSM 12503</name>
    <dbReference type="NCBI Taxonomy" id="1121345"/>
    <lineage>
        <taxon>Bacteria</taxon>
        <taxon>Bacillati</taxon>
        <taxon>Bacillota</taxon>
        <taxon>Clostridia</taxon>
        <taxon>Lachnospirales</taxon>
        <taxon>Lachnospiraceae</taxon>
        <taxon>Anaerocolumna</taxon>
    </lineage>
</organism>
<dbReference type="OrthoDB" id="1955500at2"/>
<proteinExistence type="predicted"/>
<dbReference type="RefSeq" id="WP_073589282.1">
    <property type="nucleotide sequence ID" value="NZ_FRFD01000007.1"/>
</dbReference>
<accession>A0A1M7YC32</accession>
<dbReference type="Proteomes" id="UP000184612">
    <property type="component" value="Unassembled WGS sequence"/>
</dbReference>